<gene>
    <name evidence="1" type="ORF">H5410_056238</name>
</gene>
<dbReference type="Proteomes" id="UP000824120">
    <property type="component" value="Chromosome 11"/>
</dbReference>
<proteinExistence type="predicted"/>
<protein>
    <submittedName>
        <fullName evidence="1">Uncharacterized protein</fullName>
    </submittedName>
</protein>
<evidence type="ECO:0000313" key="2">
    <source>
        <dbReference type="Proteomes" id="UP000824120"/>
    </source>
</evidence>
<name>A0A9J5WM51_SOLCO</name>
<dbReference type="AlphaFoldDB" id="A0A9J5WM51"/>
<dbReference type="EMBL" id="JACXVP010000011">
    <property type="protein sequence ID" value="KAG5576104.1"/>
    <property type="molecule type" value="Genomic_DNA"/>
</dbReference>
<reference evidence="1 2" key="1">
    <citation type="submission" date="2020-09" db="EMBL/GenBank/DDBJ databases">
        <title>De no assembly of potato wild relative species, Solanum commersonii.</title>
        <authorList>
            <person name="Cho K."/>
        </authorList>
    </citation>
    <scope>NUCLEOTIDE SEQUENCE [LARGE SCALE GENOMIC DNA]</scope>
    <source>
        <strain evidence="1">LZ3.2</strain>
        <tissue evidence="1">Leaf</tissue>
    </source>
</reference>
<feature type="non-terminal residue" evidence="1">
    <location>
        <position position="1"/>
    </location>
</feature>
<accession>A0A9J5WM51</accession>
<comment type="caution">
    <text evidence="1">The sequence shown here is derived from an EMBL/GenBank/DDBJ whole genome shotgun (WGS) entry which is preliminary data.</text>
</comment>
<sequence length="38" mass="3967">SLWEAGTVPIIGPITATVEDAILVYAAISGHLQLIEFG</sequence>
<dbReference type="OrthoDB" id="10458121at2759"/>
<organism evidence="1 2">
    <name type="scientific">Solanum commersonii</name>
    <name type="common">Commerson's wild potato</name>
    <name type="synonym">Commerson's nightshade</name>
    <dbReference type="NCBI Taxonomy" id="4109"/>
    <lineage>
        <taxon>Eukaryota</taxon>
        <taxon>Viridiplantae</taxon>
        <taxon>Streptophyta</taxon>
        <taxon>Embryophyta</taxon>
        <taxon>Tracheophyta</taxon>
        <taxon>Spermatophyta</taxon>
        <taxon>Magnoliopsida</taxon>
        <taxon>eudicotyledons</taxon>
        <taxon>Gunneridae</taxon>
        <taxon>Pentapetalae</taxon>
        <taxon>asterids</taxon>
        <taxon>lamiids</taxon>
        <taxon>Solanales</taxon>
        <taxon>Solanaceae</taxon>
        <taxon>Solanoideae</taxon>
        <taxon>Solaneae</taxon>
        <taxon>Solanum</taxon>
    </lineage>
</organism>
<keyword evidence="2" id="KW-1185">Reference proteome</keyword>
<evidence type="ECO:0000313" key="1">
    <source>
        <dbReference type="EMBL" id="KAG5576104.1"/>
    </source>
</evidence>